<dbReference type="EMBL" id="BSXT01003151">
    <property type="protein sequence ID" value="GMF52828.1"/>
    <property type="molecule type" value="Genomic_DNA"/>
</dbReference>
<reference evidence="1" key="1">
    <citation type="submission" date="2023-04" db="EMBL/GenBank/DDBJ databases">
        <title>Phytophthora fragariaefolia NBRC 109709.</title>
        <authorList>
            <person name="Ichikawa N."/>
            <person name="Sato H."/>
            <person name="Tonouchi N."/>
        </authorList>
    </citation>
    <scope>NUCLEOTIDE SEQUENCE</scope>
    <source>
        <strain evidence="1">NBRC 109709</strain>
    </source>
</reference>
<dbReference type="AlphaFoldDB" id="A0A9W6Y5G1"/>
<evidence type="ECO:0000313" key="2">
    <source>
        <dbReference type="Proteomes" id="UP001165121"/>
    </source>
</evidence>
<sequence>MRNLHDRTSGVFVPVFYALSTSRTGDSYWDMIQFIVQAMDQQIDPAEIVCDFEAALMDALQMQFPNAIALMDAPQMQFSNAIGCFI</sequence>
<name>A0A9W6Y5G1_9STRA</name>
<keyword evidence="2" id="KW-1185">Reference proteome</keyword>
<accession>A0A9W6Y5G1</accession>
<dbReference type="Proteomes" id="UP001165121">
    <property type="component" value="Unassembled WGS sequence"/>
</dbReference>
<protein>
    <submittedName>
        <fullName evidence="1">Unnamed protein product</fullName>
    </submittedName>
</protein>
<dbReference type="OrthoDB" id="105604at2759"/>
<gene>
    <name evidence="1" type="ORF">Pfra01_002171000</name>
</gene>
<organism evidence="1 2">
    <name type="scientific">Phytophthora fragariaefolia</name>
    <dbReference type="NCBI Taxonomy" id="1490495"/>
    <lineage>
        <taxon>Eukaryota</taxon>
        <taxon>Sar</taxon>
        <taxon>Stramenopiles</taxon>
        <taxon>Oomycota</taxon>
        <taxon>Peronosporomycetes</taxon>
        <taxon>Peronosporales</taxon>
        <taxon>Peronosporaceae</taxon>
        <taxon>Phytophthora</taxon>
    </lineage>
</organism>
<proteinExistence type="predicted"/>
<evidence type="ECO:0000313" key="1">
    <source>
        <dbReference type="EMBL" id="GMF52828.1"/>
    </source>
</evidence>
<comment type="caution">
    <text evidence="1">The sequence shown here is derived from an EMBL/GenBank/DDBJ whole genome shotgun (WGS) entry which is preliminary data.</text>
</comment>